<dbReference type="EMBL" id="JPMV01000018">
    <property type="protein sequence ID" value="KGI81471.1"/>
    <property type="molecule type" value="Genomic_DNA"/>
</dbReference>
<evidence type="ECO:0008006" key="5">
    <source>
        <dbReference type="Google" id="ProtNLM"/>
    </source>
</evidence>
<dbReference type="AlphaFoldDB" id="A0A099D6C7"/>
<protein>
    <recommendedName>
        <fullName evidence="5">DUF5753 domain-containing protein</fullName>
    </recommendedName>
</protein>
<reference evidence="1 4" key="2">
    <citation type="submission" date="2017-08" db="EMBL/GenBank/DDBJ databases">
        <title>The complete genome sequence of moderately halophilic actinomycete Actinopolyspora erythraea YIM 90600, the producer of novel erythromycin, novel actinopolysporins A-C and tubercidin.</title>
        <authorList>
            <person name="Yin M."/>
            <person name="Tang S."/>
        </authorList>
    </citation>
    <scope>NUCLEOTIDE SEQUENCE [LARGE SCALE GENOMIC DNA]</scope>
    <source>
        <strain evidence="1 4">YIM 90600</strain>
    </source>
</reference>
<dbReference type="EMBL" id="CP022752">
    <property type="protein sequence ID" value="ASU78715.1"/>
    <property type="molecule type" value="Genomic_DNA"/>
</dbReference>
<sequence>MRAQWLVEAGSGTAAVYLSMAGLHELEIRQDESVLRVDSDQLRQLLDTLFWLDELHGAGLQEAAVNLSEQAVAKKP</sequence>
<evidence type="ECO:0000313" key="2">
    <source>
        <dbReference type="EMBL" id="KGI81471.1"/>
    </source>
</evidence>
<evidence type="ECO:0000313" key="1">
    <source>
        <dbReference type="EMBL" id="ASU78715.1"/>
    </source>
</evidence>
<accession>A0A099D6C7</accession>
<evidence type="ECO:0000313" key="3">
    <source>
        <dbReference type="Proteomes" id="UP000029737"/>
    </source>
</evidence>
<dbReference type="HOGENOM" id="CLU_2646298_0_0_11"/>
<dbReference type="Proteomes" id="UP000029737">
    <property type="component" value="Unassembled WGS sequence"/>
</dbReference>
<keyword evidence="3" id="KW-1185">Reference proteome</keyword>
<proteinExistence type="predicted"/>
<reference evidence="2 3" key="1">
    <citation type="journal article" date="2014" name="PLoS ONE">
        <title>Identification and Characterization of a New Erythromycin Biosynthetic Gene Cluster in Actinopolyspora erythraea YIM90600, a Novel Erythronolide-Producing Halophilic Actinomycete Isolated from Salt Field.</title>
        <authorList>
            <person name="Chen D."/>
            <person name="Feng J."/>
            <person name="Huang L."/>
            <person name="Zhang Q."/>
            <person name="Wu J."/>
            <person name="Zhu X."/>
            <person name="Duan Y."/>
            <person name="Xu Z."/>
        </authorList>
    </citation>
    <scope>NUCLEOTIDE SEQUENCE [LARGE SCALE GENOMIC DNA]</scope>
    <source>
        <strain evidence="2 3">YIM90600</strain>
    </source>
</reference>
<dbReference type="Proteomes" id="UP000215043">
    <property type="component" value="Chromosome"/>
</dbReference>
<name>A0A099D6C7_9ACTN</name>
<dbReference type="OrthoDB" id="5193220at2"/>
<gene>
    <name evidence="1" type="ORF">CDG81_11000</name>
    <name evidence="2" type="ORF">IL38_11060</name>
</gene>
<dbReference type="RefSeq" id="WP_043573131.1">
    <property type="nucleotide sequence ID" value="NZ_CP022752.1"/>
</dbReference>
<evidence type="ECO:0000313" key="4">
    <source>
        <dbReference type="Proteomes" id="UP000215043"/>
    </source>
</evidence>
<dbReference type="eggNOG" id="ENOG50328XN">
    <property type="taxonomic scope" value="Bacteria"/>
</dbReference>
<dbReference type="KEGG" id="aey:CDG81_11000"/>
<organism evidence="1 4">
    <name type="scientific">Actinopolyspora erythraea</name>
    <dbReference type="NCBI Taxonomy" id="414996"/>
    <lineage>
        <taxon>Bacteria</taxon>
        <taxon>Bacillati</taxon>
        <taxon>Actinomycetota</taxon>
        <taxon>Actinomycetes</taxon>
        <taxon>Actinopolysporales</taxon>
        <taxon>Actinopolysporaceae</taxon>
        <taxon>Actinopolyspora</taxon>
    </lineage>
</organism>